<dbReference type="Pfam" id="PF00561">
    <property type="entry name" value="Abhydrolase_1"/>
    <property type="match status" value="1"/>
</dbReference>
<evidence type="ECO:0000313" key="2">
    <source>
        <dbReference type="EMBL" id="NHC15732.1"/>
    </source>
</evidence>
<name>A0ABX0GXL7_9ACTN</name>
<keyword evidence="3" id="KW-1185">Reference proteome</keyword>
<accession>A0ABX0GXL7</accession>
<dbReference type="InterPro" id="IPR000073">
    <property type="entry name" value="AB_hydrolase_1"/>
</dbReference>
<dbReference type="InterPro" id="IPR029058">
    <property type="entry name" value="AB_hydrolase_fold"/>
</dbReference>
<dbReference type="PANTHER" id="PTHR43798">
    <property type="entry name" value="MONOACYLGLYCEROL LIPASE"/>
    <property type="match status" value="1"/>
</dbReference>
<reference evidence="2 3" key="1">
    <citation type="submission" date="2020-03" db="EMBL/GenBank/DDBJ databases">
        <title>Two novel Motilibacter sp.</title>
        <authorList>
            <person name="Liu S."/>
        </authorList>
    </citation>
    <scope>NUCLEOTIDE SEQUENCE [LARGE SCALE GENOMIC DNA]</scope>
    <source>
        <strain evidence="2 3">E257</strain>
    </source>
</reference>
<comment type="caution">
    <text evidence="2">The sequence shown here is derived from an EMBL/GenBank/DDBJ whole genome shotgun (WGS) entry which is preliminary data.</text>
</comment>
<evidence type="ECO:0000313" key="3">
    <source>
        <dbReference type="Proteomes" id="UP000800981"/>
    </source>
</evidence>
<dbReference type="Proteomes" id="UP000800981">
    <property type="component" value="Unassembled WGS sequence"/>
</dbReference>
<dbReference type="InterPro" id="IPR050266">
    <property type="entry name" value="AB_hydrolase_sf"/>
</dbReference>
<keyword evidence="2" id="KW-0378">Hydrolase</keyword>
<evidence type="ECO:0000259" key="1">
    <source>
        <dbReference type="Pfam" id="PF00561"/>
    </source>
</evidence>
<gene>
    <name evidence="2" type="ORF">G9H71_18270</name>
</gene>
<sequence length="233" mass="25343">MTALERIDVGTVTLAVHARRPPAVPDPAGPAPVLLLPGTGATADDWDEVAERLAHTRTVYAVDLRGHGKSDWPGTYSLALMADDIAGLLDRLPEPRLDVVGHSLGGLVACLATTRRPQHVRRLVLEDVGMPHPRPPATPRRPPDPLPFDWRVVEQVRPQIDDPDPAWPRLMRSISVPSLVIAGGPTSFVPEGHIAELVSMLSDAELRTVPAGHLVHRKEPEQFLAHLMAFLDS</sequence>
<proteinExistence type="predicted"/>
<protein>
    <submittedName>
        <fullName evidence="2">Alpha/beta hydrolase</fullName>
    </submittedName>
</protein>
<dbReference type="PRINTS" id="PR00111">
    <property type="entry name" value="ABHYDROLASE"/>
</dbReference>
<dbReference type="PANTHER" id="PTHR43798:SF5">
    <property type="entry name" value="MONOACYLGLYCEROL LIPASE ABHD6"/>
    <property type="match status" value="1"/>
</dbReference>
<organism evidence="2 3">
    <name type="scientific">Motilibacter deserti</name>
    <dbReference type="NCBI Taxonomy" id="2714956"/>
    <lineage>
        <taxon>Bacteria</taxon>
        <taxon>Bacillati</taxon>
        <taxon>Actinomycetota</taxon>
        <taxon>Actinomycetes</taxon>
        <taxon>Motilibacterales</taxon>
        <taxon>Motilibacteraceae</taxon>
        <taxon>Motilibacter</taxon>
    </lineage>
</organism>
<feature type="domain" description="AB hydrolase-1" evidence="1">
    <location>
        <begin position="32"/>
        <end position="133"/>
    </location>
</feature>
<dbReference type="RefSeq" id="WP_166284224.1">
    <property type="nucleotide sequence ID" value="NZ_JAANNP010000050.1"/>
</dbReference>
<dbReference type="Gene3D" id="3.40.50.1820">
    <property type="entry name" value="alpha/beta hydrolase"/>
    <property type="match status" value="2"/>
</dbReference>
<dbReference type="GO" id="GO:0016787">
    <property type="term" value="F:hydrolase activity"/>
    <property type="evidence" value="ECO:0007669"/>
    <property type="project" value="UniProtKB-KW"/>
</dbReference>
<dbReference type="EMBL" id="JAANNP010000050">
    <property type="protein sequence ID" value="NHC15732.1"/>
    <property type="molecule type" value="Genomic_DNA"/>
</dbReference>
<dbReference type="SUPFAM" id="SSF53474">
    <property type="entry name" value="alpha/beta-Hydrolases"/>
    <property type="match status" value="1"/>
</dbReference>